<evidence type="ECO:0000313" key="8">
    <source>
        <dbReference type="EMBL" id="AZS30685.1"/>
    </source>
</evidence>
<evidence type="ECO:0000259" key="6">
    <source>
        <dbReference type="Pfam" id="PF07980"/>
    </source>
</evidence>
<dbReference type="PROSITE" id="PS51257">
    <property type="entry name" value="PROKAR_LIPOPROTEIN"/>
    <property type="match status" value="1"/>
</dbReference>
<dbReference type="OrthoDB" id="5694214at2"/>
<keyword evidence="5" id="KW-0998">Cell outer membrane</keyword>
<comment type="similarity">
    <text evidence="2">Belongs to the SusD family.</text>
</comment>
<gene>
    <name evidence="8" type="ORF">D8S85_14780</name>
</gene>
<feature type="domain" description="SusD-like N-terminal" evidence="7">
    <location>
        <begin position="22"/>
        <end position="212"/>
    </location>
</feature>
<dbReference type="EMBL" id="CP032819">
    <property type="protein sequence ID" value="AZS30685.1"/>
    <property type="molecule type" value="Genomic_DNA"/>
</dbReference>
<dbReference type="AlphaFoldDB" id="A0A3S9VVX3"/>
<evidence type="ECO:0000256" key="5">
    <source>
        <dbReference type="ARBA" id="ARBA00023237"/>
    </source>
</evidence>
<dbReference type="KEGG" id="buy:D8S85_14780"/>
<dbReference type="InterPro" id="IPR033985">
    <property type="entry name" value="SusD-like_N"/>
</dbReference>
<proteinExistence type="inferred from homology"/>
<comment type="subcellular location">
    <subcellularLocation>
        <location evidence="1">Cell outer membrane</location>
    </subcellularLocation>
</comment>
<evidence type="ECO:0000313" key="9">
    <source>
        <dbReference type="Proteomes" id="UP000270673"/>
    </source>
</evidence>
<dbReference type="InterPro" id="IPR011990">
    <property type="entry name" value="TPR-like_helical_dom_sf"/>
</dbReference>
<feature type="domain" description="RagB/SusD" evidence="6">
    <location>
        <begin position="327"/>
        <end position="483"/>
    </location>
</feature>
<protein>
    <submittedName>
        <fullName evidence="8">RagB/SusD family nutrient uptake outer membrane protein</fullName>
    </submittedName>
</protein>
<dbReference type="GO" id="GO:0009279">
    <property type="term" value="C:cell outer membrane"/>
    <property type="evidence" value="ECO:0007669"/>
    <property type="project" value="UniProtKB-SubCell"/>
</dbReference>
<organism evidence="8 9">
    <name type="scientific">Butyricimonas faecalis</name>
    <dbReference type="NCBI Taxonomy" id="2093856"/>
    <lineage>
        <taxon>Bacteria</taxon>
        <taxon>Pseudomonadati</taxon>
        <taxon>Bacteroidota</taxon>
        <taxon>Bacteroidia</taxon>
        <taxon>Bacteroidales</taxon>
        <taxon>Odoribacteraceae</taxon>
        <taxon>Butyricimonas</taxon>
    </lineage>
</organism>
<keyword evidence="4" id="KW-0472">Membrane</keyword>
<sequence>MMKKLSYYIMLLGIVFFTSCEDFLDQVPKHNLTLDNAVTDYSGAKNILNGMYAIVASSSEFGGATWCRLSSQGGFYSSYTAHFNMSYKEGFNDMNGTWKSYYTLVNSANAAIEAISNLAENKFPTPERKQEMLAEARCMRGWAYINLFWFFGRWWDADDSAYGILYRDKMSNLSNLQVSRLSVGESYTKIFEDLDDAIANMPDFTTSRYLSRQMAQVIKAKILLYRGVMRGSTQDLKDALILVETVKRDAPAAWQMETDIAVMYKAGWDSKEVLWARYLGDFASTTSYEFDYSYNIGYNNTYSDIATGWLKEDPRYEVVMDSARAPETWDTKKVFTPVKLYHGGRYDTKDAPYATYYFRYAELYLMEAELKARLDDYSLEEALKPLNDMRACRTNPVLPALSPGNKQALLRAIFQEIWVEQFLENGSEYFAALRFINDTDASVAQNKPWIYTLKPDVNFTENQYCWPIPENERIKNPLAVQNPELGN</sequence>
<evidence type="ECO:0000259" key="7">
    <source>
        <dbReference type="Pfam" id="PF14322"/>
    </source>
</evidence>
<dbReference type="Proteomes" id="UP000270673">
    <property type="component" value="Chromosome"/>
</dbReference>
<dbReference type="Pfam" id="PF07980">
    <property type="entry name" value="SusD_RagB"/>
    <property type="match status" value="1"/>
</dbReference>
<reference evidence="8 9" key="1">
    <citation type="submission" date="2018-10" db="EMBL/GenBank/DDBJ databases">
        <title>Butyricimonas faecalis sp. nov., isolated from human faeces and emended description of the genus Butyricimonas.</title>
        <authorList>
            <person name="Le Roy T."/>
            <person name="Van der Smissen P."/>
            <person name="Paquot A."/>
            <person name="Delzenne N."/>
            <person name="Muccioli G."/>
            <person name="Collet J.-F."/>
            <person name="Cani P.D."/>
        </authorList>
    </citation>
    <scope>NUCLEOTIDE SEQUENCE [LARGE SCALE GENOMIC DNA]</scope>
    <source>
        <strain evidence="8 9">H184</strain>
    </source>
</reference>
<dbReference type="Pfam" id="PF14322">
    <property type="entry name" value="SusD-like_3"/>
    <property type="match status" value="1"/>
</dbReference>
<keyword evidence="9" id="KW-1185">Reference proteome</keyword>
<evidence type="ECO:0000256" key="2">
    <source>
        <dbReference type="ARBA" id="ARBA00006275"/>
    </source>
</evidence>
<accession>A0A3S9VVX3</accession>
<keyword evidence="3" id="KW-0732">Signal</keyword>
<evidence type="ECO:0000256" key="1">
    <source>
        <dbReference type="ARBA" id="ARBA00004442"/>
    </source>
</evidence>
<dbReference type="Gene3D" id="1.25.40.390">
    <property type="match status" value="1"/>
</dbReference>
<dbReference type="InterPro" id="IPR012944">
    <property type="entry name" value="SusD_RagB_dom"/>
</dbReference>
<dbReference type="SUPFAM" id="SSF48452">
    <property type="entry name" value="TPR-like"/>
    <property type="match status" value="1"/>
</dbReference>
<evidence type="ECO:0000256" key="4">
    <source>
        <dbReference type="ARBA" id="ARBA00023136"/>
    </source>
</evidence>
<evidence type="ECO:0000256" key="3">
    <source>
        <dbReference type="ARBA" id="ARBA00022729"/>
    </source>
</evidence>
<dbReference type="RefSeq" id="WP_106481340.1">
    <property type="nucleotide sequence ID" value="NZ_CP032819.1"/>
</dbReference>
<name>A0A3S9VVX3_9BACT</name>